<dbReference type="HOGENOM" id="CLU_123967_0_0_1"/>
<protein>
    <recommendedName>
        <fullName evidence="2">Peptidase A2 domain-containing protein</fullName>
    </recommendedName>
</protein>
<evidence type="ECO:0008006" key="2">
    <source>
        <dbReference type="Google" id="ProtNLM"/>
    </source>
</evidence>
<name>U9TXT1_RHIID</name>
<sequence>LFDILLSDIDIKDIHEIIPRRLKIDYLSDTLKEFNGDIYGIIFGPQLRLFYVTTVRRNDKIKIMTFLVDTGLSTTYISKEVLDAFGITMVDLVNDYINVKINSRATRVMMSRAHFKDVNVIRMSYFNVNDINAYIHSSKEIFHMHFFNQEYDINQINHDLRKENVELKRYEKKE</sequence>
<feature type="non-terminal residue" evidence="1">
    <location>
        <position position="1"/>
    </location>
</feature>
<accession>U9TXT1</accession>
<proteinExistence type="predicted"/>
<organism evidence="1">
    <name type="scientific">Rhizophagus irregularis (strain DAOM 181602 / DAOM 197198 / MUCL 43194)</name>
    <name type="common">Arbuscular mycorrhizal fungus</name>
    <name type="synonym">Glomus intraradices</name>
    <dbReference type="NCBI Taxonomy" id="747089"/>
    <lineage>
        <taxon>Eukaryota</taxon>
        <taxon>Fungi</taxon>
        <taxon>Fungi incertae sedis</taxon>
        <taxon>Mucoromycota</taxon>
        <taxon>Glomeromycotina</taxon>
        <taxon>Glomeromycetes</taxon>
        <taxon>Glomerales</taxon>
        <taxon>Glomeraceae</taxon>
        <taxon>Rhizophagus</taxon>
    </lineage>
</organism>
<dbReference type="EMBL" id="KI285147">
    <property type="protein sequence ID" value="ESA12232.1"/>
    <property type="molecule type" value="Genomic_DNA"/>
</dbReference>
<dbReference type="AlphaFoldDB" id="U9TXT1"/>
<reference evidence="1" key="1">
    <citation type="submission" date="2013-07" db="EMBL/GenBank/DDBJ databases">
        <title>The genome of an arbuscular mycorrhizal fungus provides insights into the evolution of the oldest plant symbiosis.</title>
        <authorList>
            <consortium name="DOE Joint Genome Institute"/>
            <person name="Tisserant E."/>
            <person name="Malbreil M."/>
            <person name="Kuo A."/>
            <person name="Kohler A."/>
            <person name="Symeonidi A."/>
            <person name="Balestrini R."/>
            <person name="Charron P."/>
            <person name="Duensing N."/>
            <person name="Frei-dit-Frey N."/>
            <person name="Gianinazzi-Pearson V."/>
            <person name="Gilbert B."/>
            <person name="Handa Y."/>
            <person name="Hijri M."/>
            <person name="Kaul R."/>
            <person name="Kawaguchi M."/>
            <person name="Krajinski F."/>
            <person name="Lammers P."/>
            <person name="Lapierre D."/>
            <person name="Masclaux F.G."/>
            <person name="Murat C."/>
            <person name="Morin E."/>
            <person name="Ndikumana S."/>
            <person name="Pagni M."/>
            <person name="Petitpierre D."/>
            <person name="Requena N."/>
            <person name="Rosikiewicz P."/>
            <person name="Riley R."/>
            <person name="Saito K."/>
            <person name="San Clemente H."/>
            <person name="Shapiro H."/>
            <person name="van Tuinen D."/>
            <person name="Becard G."/>
            <person name="Bonfante P."/>
            <person name="Paszkowski U."/>
            <person name="Shachar-Hill Y."/>
            <person name="Young J.P."/>
            <person name="Sanders I.R."/>
            <person name="Henrissat B."/>
            <person name="Rensing S.A."/>
            <person name="Grigoriev I.V."/>
            <person name="Corradi N."/>
            <person name="Roux C."/>
            <person name="Martin F."/>
        </authorList>
    </citation>
    <scope>NUCLEOTIDE SEQUENCE</scope>
    <source>
        <strain evidence="1">DAOM 197198</strain>
    </source>
</reference>
<dbReference type="VEuPathDB" id="FungiDB:RhiirFUN_001901"/>
<gene>
    <name evidence="1" type="ORF">GLOINDRAFT_84560</name>
</gene>
<evidence type="ECO:0000313" key="1">
    <source>
        <dbReference type="EMBL" id="ESA12232.1"/>
    </source>
</evidence>